<feature type="signal peptide" evidence="1">
    <location>
        <begin position="1"/>
        <end position="17"/>
    </location>
</feature>
<dbReference type="Proteomes" id="UP001153269">
    <property type="component" value="Unassembled WGS sequence"/>
</dbReference>
<accession>A0A9N7VD03</accession>
<keyword evidence="1" id="KW-0732">Signal</keyword>
<sequence length="118" mass="12720">MRCSLPCICLSSIWVLGWEPFTPSARPVCLRATSAAVMKTKQTLLIGVPDSGKLDKNICIISQRTEEIVKTCGAEARADVTLHPPAEWLLGATQRQQCQEGMVVVVVVVVEEGGGRQG</sequence>
<dbReference type="EMBL" id="CADEAL010003946">
    <property type="protein sequence ID" value="CAB1447407.1"/>
    <property type="molecule type" value="Genomic_DNA"/>
</dbReference>
<evidence type="ECO:0000313" key="3">
    <source>
        <dbReference type="Proteomes" id="UP001153269"/>
    </source>
</evidence>
<evidence type="ECO:0000256" key="1">
    <source>
        <dbReference type="SAM" id="SignalP"/>
    </source>
</evidence>
<name>A0A9N7VD03_PLEPL</name>
<proteinExistence type="predicted"/>
<gene>
    <name evidence="2" type="ORF">PLEPLA_LOCUS35099</name>
</gene>
<evidence type="ECO:0000313" key="2">
    <source>
        <dbReference type="EMBL" id="CAB1447407.1"/>
    </source>
</evidence>
<comment type="caution">
    <text evidence="2">The sequence shown here is derived from an EMBL/GenBank/DDBJ whole genome shotgun (WGS) entry which is preliminary data.</text>
</comment>
<organism evidence="2 3">
    <name type="scientific">Pleuronectes platessa</name>
    <name type="common">European plaice</name>
    <dbReference type="NCBI Taxonomy" id="8262"/>
    <lineage>
        <taxon>Eukaryota</taxon>
        <taxon>Metazoa</taxon>
        <taxon>Chordata</taxon>
        <taxon>Craniata</taxon>
        <taxon>Vertebrata</taxon>
        <taxon>Euteleostomi</taxon>
        <taxon>Actinopterygii</taxon>
        <taxon>Neopterygii</taxon>
        <taxon>Teleostei</taxon>
        <taxon>Neoteleostei</taxon>
        <taxon>Acanthomorphata</taxon>
        <taxon>Carangaria</taxon>
        <taxon>Pleuronectiformes</taxon>
        <taxon>Pleuronectoidei</taxon>
        <taxon>Pleuronectidae</taxon>
        <taxon>Pleuronectes</taxon>
    </lineage>
</organism>
<feature type="chain" id="PRO_5040269660" evidence="1">
    <location>
        <begin position="18"/>
        <end position="118"/>
    </location>
</feature>
<keyword evidence="3" id="KW-1185">Reference proteome</keyword>
<reference evidence="2" key="1">
    <citation type="submission" date="2020-03" db="EMBL/GenBank/DDBJ databases">
        <authorList>
            <person name="Weist P."/>
        </authorList>
    </citation>
    <scope>NUCLEOTIDE SEQUENCE</scope>
</reference>
<protein>
    <submittedName>
        <fullName evidence="2">Uncharacterized protein</fullName>
    </submittedName>
</protein>
<dbReference type="AlphaFoldDB" id="A0A9N7VD03"/>